<name>A0A810Q025_9FIRM</name>
<protein>
    <recommendedName>
        <fullName evidence="3">DUF177 domain-containing protein</fullName>
    </recommendedName>
</protein>
<dbReference type="PANTHER" id="PTHR34374">
    <property type="entry name" value="LARGE RIBOSOMAL RNA SUBUNIT ACCUMULATION PROTEIN YCED HOMOLOG 1, CHLOROPLASTIC"/>
    <property type="match status" value="1"/>
</dbReference>
<evidence type="ECO:0000313" key="2">
    <source>
        <dbReference type="Proteomes" id="UP000681343"/>
    </source>
</evidence>
<dbReference type="RefSeq" id="WP_212819756.1">
    <property type="nucleotide sequence ID" value="NZ_AP023415.1"/>
</dbReference>
<dbReference type="InterPro" id="IPR003772">
    <property type="entry name" value="YceD"/>
</dbReference>
<evidence type="ECO:0008006" key="3">
    <source>
        <dbReference type="Google" id="ProtNLM"/>
    </source>
</evidence>
<keyword evidence="2" id="KW-1185">Reference proteome</keyword>
<organism evidence="1 2">
    <name type="scientific">Vescimonas fastidiosa</name>
    <dbReference type="NCBI Taxonomy" id="2714353"/>
    <lineage>
        <taxon>Bacteria</taxon>
        <taxon>Bacillati</taxon>
        <taxon>Bacillota</taxon>
        <taxon>Clostridia</taxon>
        <taxon>Eubacteriales</taxon>
        <taxon>Oscillospiraceae</taxon>
        <taxon>Vescimonas</taxon>
    </lineage>
</organism>
<proteinExistence type="predicted"/>
<reference evidence="1" key="1">
    <citation type="submission" date="2020-09" db="EMBL/GenBank/DDBJ databases">
        <title>New species isolated from human feces.</title>
        <authorList>
            <person name="Kitahara M."/>
            <person name="Shigeno Y."/>
            <person name="Shime M."/>
            <person name="Matsumoto Y."/>
            <person name="Nakamura S."/>
            <person name="Motooka D."/>
            <person name="Fukuoka S."/>
            <person name="Nishikawa H."/>
            <person name="Benno Y."/>
        </authorList>
    </citation>
    <scope>NUCLEOTIDE SEQUENCE</scope>
    <source>
        <strain evidence="1">MM35</strain>
    </source>
</reference>
<sequence>MRLNVNRVLHTPDAGENFHFEMDLQDLEFGGEKPVINPVVVDGRVQNKAGVLLLELQTSTTLRCRCSRCLERFDLPKTTDYSCVLAEEKQFEDSDDIVLLDHDEVDLDDLARTAFILDMDTVVLCSPHCKGLCPGCGANLNRETCRCKKQVDPRLAALAKLLPREDA</sequence>
<dbReference type="KEGG" id="vfa:MM35RIKEN_09630"/>
<accession>A0A810Q025</accession>
<dbReference type="PANTHER" id="PTHR34374:SF1">
    <property type="entry name" value="LARGE RIBOSOMAL RNA SUBUNIT ACCUMULATION PROTEIN YCED HOMOLOG 1, CHLOROPLASTIC"/>
    <property type="match status" value="1"/>
</dbReference>
<gene>
    <name evidence="1" type="ORF">MM35RIKEN_09630</name>
</gene>
<dbReference type="AlphaFoldDB" id="A0A810Q025"/>
<dbReference type="EMBL" id="AP023415">
    <property type="protein sequence ID" value="BCK78771.1"/>
    <property type="molecule type" value="Genomic_DNA"/>
</dbReference>
<evidence type="ECO:0000313" key="1">
    <source>
        <dbReference type="EMBL" id="BCK78771.1"/>
    </source>
</evidence>
<dbReference type="Proteomes" id="UP000681343">
    <property type="component" value="Chromosome"/>
</dbReference>
<dbReference type="Pfam" id="PF02620">
    <property type="entry name" value="YceD"/>
    <property type="match status" value="1"/>
</dbReference>